<feature type="region of interest" description="Disordered" evidence="1">
    <location>
        <begin position="76"/>
        <end position="136"/>
    </location>
</feature>
<keyword evidence="3" id="KW-1185">Reference proteome</keyword>
<evidence type="ECO:0000313" key="2">
    <source>
        <dbReference type="EMBL" id="SMQ46260.1"/>
    </source>
</evidence>
<name>A0A1X7RGA3_ZYMT9</name>
<dbReference type="AlphaFoldDB" id="A0A1X7RGA3"/>
<gene>
    <name evidence="2" type="ORF">ZT3D7_G1405</name>
</gene>
<protein>
    <submittedName>
        <fullName evidence="2">Uncharacterized protein</fullName>
    </submittedName>
</protein>
<feature type="region of interest" description="Disordered" evidence="1">
    <location>
        <begin position="52"/>
        <end position="71"/>
    </location>
</feature>
<feature type="compositionally biased region" description="Polar residues" evidence="1">
    <location>
        <begin position="52"/>
        <end position="62"/>
    </location>
</feature>
<dbReference type="EMBL" id="LT853692">
    <property type="protein sequence ID" value="SMQ46260.1"/>
    <property type="molecule type" value="Genomic_DNA"/>
</dbReference>
<reference evidence="2 3" key="1">
    <citation type="submission" date="2016-06" db="EMBL/GenBank/DDBJ databases">
        <authorList>
            <person name="Kjaerup R.B."/>
            <person name="Dalgaard T.S."/>
            <person name="Juul-Madsen H.R."/>
        </authorList>
    </citation>
    <scope>NUCLEOTIDE SEQUENCE [LARGE SCALE GENOMIC DNA]</scope>
</reference>
<evidence type="ECO:0000313" key="3">
    <source>
        <dbReference type="Proteomes" id="UP000215127"/>
    </source>
</evidence>
<organism evidence="2 3">
    <name type="scientific">Zymoseptoria tritici (strain ST99CH_3D7)</name>
    <dbReference type="NCBI Taxonomy" id="1276538"/>
    <lineage>
        <taxon>Eukaryota</taxon>
        <taxon>Fungi</taxon>
        <taxon>Dikarya</taxon>
        <taxon>Ascomycota</taxon>
        <taxon>Pezizomycotina</taxon>
        <taxon>Dothideomycetes</taxon>
        <taxon>Dothideomycetidae</taxon>
        <taxon>Mycosphaerellales</taxon>
        <taxon>Mycosphaerellaceae</taxon>
        <taxon>Zymoseptoria</taxon>
    </lineage>
</organism>
<accession>A0A1X7RGA3</accession>
<proteinExistence type="predicted"/>
<feature type="compositionally biased region" description="Polar residues" evidence="1">
    <location>
        <begin position="96"/>
        <end position="106"/>
    </location>
</feature>
<sequence length="136" mass="14362">MVASLLFNEEIRDQGTHTVLDQQVSAQSSISLDQIQLSSFVQPPLFTSIANIPQLNPPSSGSDAAGLQSIVDSADKNKAQVIADRQANLPLPEQPPTASDFNSSDQRTVDVGSGRISGGSDGNLRNMPRMSGVENA</sequence>
<evidence type="ECO:0000256" key="1">
    <source>
        <dbReference type="SAM" id="MobiDB-lite"/>
    </source>
</evidence>
<dbReference type="Proteomes" id="UP000215127">
    <property type="component" value="Chromosome 1"/>
</dbReference>